<dbReference type="InterPro" id="IPR050061">
    <property type="entry name" value="MurCDEF_pg_biosynth"/>
</dbReference>
<dbReference type="InterPro" id="IPR004101">
    <property type="entry name" value="Mur_ligase_C"/>
</dbReference>
<evidence type="ECO:0000256" key="12">
    <source>
        <dbReference type="ARBA" id="ARBA00023316"/>
    </source>
</evidence>
<dbReference type="HAMAP" id="MF_00046">
    <property type="entry name" value="MurC"/>
    <property type="match status" value="1"/>
</dbReference>
<dbReference type="GO" id="GO:0009252">
    <property type="term" value="P:peptidoglycan biosynthetic process"/>
    <property type="evidence" value="ECO:0007669"/>
    <property type="project" value="UniProtKB-UniRule"/>
</dbReference>
<evidence type="ECO:0000256" key="1">
    <source>
        <dbReference type="ARBA" id="ARBA00004496"/>
    </source>
</evidence>
<dbReference type="InterPro" id="IPR036565">
    <property type="entry name" value="Mur-like_cat_sf"/>
</dbReference>
<keyword evidence="11 14" id="KW-0131">Cell cycle</keyword>
<comment type="function">
    <text evidence="14">Cell wall formation.</text>
</comment>
<dbReference type="GO" id="GO:0005524">
    <property type="term" value="F:ATP binding"/>
    <property type="evidence" value="ECO:0007669"/>
    <property type="project" value="UniProtKB-UniRule"/>
</dbReference>
<reference evidence="19" key="1">
    <citation type="submission" date="2017-02" db="EMBL/GenBank/DDBJ databases">
        <authorList>
            <person name="Dridi B."/>
        </authorList>
    </citation>
    <scope>NUCLEOTIDE SEQUENCE [LARGE SCALE GENOMIC DNA]</scope>
    <source>
        <strain evidence="19">B Co 03.10</strain>
    </source>
</reference>
<feature type="domain" description="Mur ligase central" evidence="17">
    <location>
        <begin position="118"/>
        <end position="308"/>
    </location>
</feature>
<feature type="domain" description="Mur ligase C-terminal" evidence="16">
    <location>
        <begin position="330"/>
        <end position="459"/>
    </location>
</feature>
<accession>A0A1X6XF74</accession>
<evidence type="ECO:0000313" key="19">
    <source>
        <dbReference type="Proteomes" id="UP000196581"/>
    </source>
</evidence>
<keyword evidence="4 14" id="KW-0963">Cytoplasm</keyword>
<evidence type="ECO:0000256" key="3">
    <source>
        <dbReference type="ARBA" id="ARBA00012211"/>
    </source>
</evidence>
<evidence type="ECO:0000259" key="17">
    <source>
        <dbReference type="Pfam" id="PF08245"/>
    </source>
</evidence>
<proteinExistence type="inferred from homology"/>
<dbReference type="GO" id="GO:0005737">
    <property type="term" value="C:cytoplasm"/>
    <property type="evidence" value="ECO:0007669"/>
    <property type="project" value="UniProtKB-SubCell"/>
</dbReference>
<dbReference type="Gene3D" id="3.40.50.720">
    <property type="entry name" value="NAD(P)-binding Rossmann-like Domain"/>
    <property type="match status" value="1"/>
</dbReference>
<dbReference type="Gene3D" id="3.90.190.20">
    <property type="entry name" value="Mur ligase, C-terminal domain"/>
    <property type="match status" value="1"/>
</dbReference>
<evidence type="ECO:0000256" key="13">
    <source>
        <dbReference type="ARBA" id="ARBA00047833"/>
    </source>
</evidence>
<evidence type="ECO:0000259" key="15">
    <source>
        <dbReference type="Pfam" id="PF01225"/>
    </source>
</evidence>
<dbReference type="InterPro" id="IPR005758">
    <property type="entry name" value="UDP-N-AcMur_Ala_ligase_MurC"/>
</dbReference>
<keyword evidence="6 14" id="KW-0132">Cell division</keyword>
<dbReference type="UniPathway" id="UPA00219"/>
<dbReference type="SUPFAM" id="SSF53244">
    <property type="entry name" value="MurD-like peptide ligases, peptide-binding domain"/>
    <property type="match status" value="1"/>
</dbReference>
<evidence type="ECO:0000256" key="10">
    <source>
        <dbReference type="ARBA" id="ARBA00022984"/>
    </source>
</evidence>
<dbReference type="RefSeq" id="WP_087006917.1">
    <property type="nucleotide sequence ID" value="NZ_FWFF01000013.1"/>
</dbReference>
<sequence length="475" mass="48927">MTTSTGIVPAADLGRVHFIGIGGAGMSGIARVMLARGIAVSGSDARDSDVVTGLRALGAVVTIGHAGDTVDDVDTVVVSSAIRDDNPELVRARGLGLRVIHRSAALGSLMTDRRTVAVAGTHGKTTTTSMTTVALQACAADPSFVIGGVLTATGANAHEGTGDVFVAEADESDGSFLLYEPTVGIVTNVEADHLDHYGTADAVTEAFRAFARRTAETGGTLVACLDDPGAAGIGAYAASQGCDVIGYGRGPFEDLRAVGVRVAAIIPGSTQGQDQDFTITIDGRSIPVELHQPGEYNALNATAAVCTALALGYAPQEAAQGLAGYHGTRRRFEYRGQGSGVRVFDDYAHHPTEITALLTAARDVVDPGGRVHVVFQPHLFSRTQNFRREFGIALGIADEAIVLDVFPAREDPVPGVTGAIVADEVPHGGAVFLPAFTQVVPHLLERVRPGDIVLTVGAGDVTVLGPEIVEALGGA</sequence>
<dbReference type="Proteomes" id="UP000196581">
    <property type="component" value="Unassembled WGS sequence"/>
</dbReference>
<dbReference type="GO" id="GO:0071555">
    <property type="term" value="P:cell wall organization"/>
    <property type="evidence" value="ECO:0007669"/>
    <property type="project" value="UniProtKB-KW"/>
</dbReference>
<dbReference type="Gene3D" id="3.40.1190.10">
    <property type="entry name" value="Mur-like, catalytic domain"/>
    <property type="match status" value="1"/>
</dbReference>
<dbReference type="Pfam" id="PF01225">
    <property type="entry name" value="Mur_ligase"/>
    <property type="match status" value="1"/>
</dbReference>
<name>A0A1X6XF74_9MICO</name>
<evidence type="ECO:0000259" key="16">
    <source>
        <dbReference type="Pfam" id="PF02875"/>
    </source>
</evidence>
<keyword evidence="10 14" id="KW-0573">Peptidoglycan synthesis</keyword>
<gene>
    <name evidence="14" type="primary">murC</name>
    <name evidence="18" type="ORF">FM105_07670</name>
</gene>
<evidence type="ECO:0000256" key="9">
    <source>
        <dbReference type="ARBA" id="ARBA00022960"/>
    </source>
</evidence>
<dbReference type="AlphaFoldDB" id="A0A1X6XF74"/>
<comment type="catalytic activity">
    <reaction evidence="13 14">
        <text>UDP-N-acetyl-alpha-D-muramate + L-alanine + ATP = UDP-N-acetyl-alpha-D-muramoyl-L-alanine + ADP + phosphate + H(+)</text>
        <dbReference type="Rhea" id="RHEA:23372"/>
        <dbReference type="ChEBI" id="CHEBI:15378"/>
        <dbReference type="ChEBI" id="CHEBI:30616"/>
        <dbReference type="ChEBI" id="CHEBI:43474"/>
        <dbReference type="ChEBI" id="CHEBI:57972"/>
        <dbReference type="ChEBI" id="CHEBI:70757"/>
        <dbReference type="ChEBI" id="CHEBI:83898"/>
        <dbReference type="ChEBI" id="CHEBI:456216"/>
        <dbReference type="EC" id="6.3.2.8"/>
    </reaction>
</comment>
<keyword evidence="8 14" id="KW-0067">ATP-binding</keyword>
<dbReference type="PANTHER" id="PTHR43445">
    <property type="entry name" value="UDP-N-ACETYLMURAMATE--L-ALANINE LIGASE-RELATED"/>
    <property type="match status" value="1"/>
</dbReference>
<keyword evidence="12 14" id="KW-0961">Cell wall biogenesis/degradation</keyword>
<evidence type="ECO:0000256" key="8">
    <source>
        <dbReference type="ARBA" id="ARBA00022840"/>
    </source>
</evidence>
<dbReference type="GO" id="GO:0008360">
    <property type="term" value="P:regulation of cell shape"/>
    <property type="evidence" value="ECO:0007669"/>
    <property type="project" value="UniProtKB-KW"/>
</dbReference>
<comment type="subcellular location">
    <subcellularLocation>
        <location evidence="1 14">Cytoplasm</location>
    </subcellularLocation>
</comment>
<organism evidence="18 19">
    <name type="scientific">Brevibacterium yomogidense</name>
    <dbReference type="NCBI Taxonomy" id="946573"/>
    <lineage>
        <taxon>Bacteria</taxon>
        <taxon>Bacillati</taxon>
        <taxon>Actinomycetota</taxon>
        <taxon>Actinomycetes</taxon>
        <taxon>Micrococcales</taxon>
        <taxon>Brevibacteriaceae</taxon>
        <taxon>Brevibacterium</taxon>
    </lineage>
</organism>
<evidence type="ECO:0000256" key="4">
    <source>
        <dbReference type="ARBA" id="ARBA00022490"/>
    </source>
</evidence>
<dbReference type="SUPFAM" id="SSF51984">
    <property type="entry name" value="MurCD N-terminal domain"/>
    <property type="match status" value="1"/>
</dbReference>
<evidence type="ECO:0000256" key="2">
    <source>
        <dbReference type="ARBA" id="ARBA00004752"/>
    </source>
</evidence>
<dbReference type="GO" id="GO:0008763">
    <property type="term" value="F:UDP-N-acetylmuramate-L-alanine ligase activity"/>
    <property type="evidence" value="ECO:0007669"/>
    <property type="project" value="UniProtKB-UniRule"/>
</dbReference>
<dbReference type="InterPro" id="IPR000713">
    <property type="entry name" value="Mur_ligase_N"/>
</dbReference>
<dbReference type="EC" id="6.3.2.8" evidence="3 14"/>
<keyword evidence="19" id="KW-1185">Reference proteome</keyword>
<protein>
    <recommendedName>
        <fullName evidence="3 14">UDP-N-acetylmuramate--L-alanine ligase</fullName>
        <ecNumber evidence="3 14">6.3.2.8</ecNumber>
    </recommendedName>
    <alternativeName>
        <fullName evidence="14">UDP-N-acetylmuramoyl-L-alanine synthetase</fullName>
    </alternativeName>
</protein>
<evidence type="ECO:0000256" key="7">
    <source>
        <dbReference type="ARBA" id="ARBA00022741"/>
    </source>
</evidence>
<dbReference type="NCBIfam" id="TIGR01082">
    <property type="entry name" value="murC"/>
    <property type="match status" value="1"/>
</dbReference>
<comment type="similarity">
    <text evidence="14">Belongs to the MurCDEF family.</text>
</comment>
<evidence type="ECO:0000256" key="6">
    <source>
        <dbReference type="ARBA" id="ARBA00022618"/>
    </source>
</evidence>
<dbReference type="Pfam" id="PF02875">
    <property type="entry name" value="Mur_ligase_C"/>
    <property type="match status" value="1"/>
</dbReference>
<comment type="pathway">
    <text evidence="2 14">Cell wall biogenesis; peptidoglycan biosynthesis.</text>
</comment>
<evidence type="ECO:0000256" key="14">
    <source>
        <dbReference type="HAMAP-Rule" id="MF_00046"/>
    </source>
</evidence>
<dbReference type="EMBL" id="FWFF01000013">
    <property type="protein sequence ID" value="SLM97763.1"/>
    <property type="molecule type" value="Genomic_DNA"/>
</dbReference>
<dbReference type="InterPro" id="IPR036615">
    <property type="entry name" value="Mur_ligase_C_dom_sf"/>
</dbReference>
<evidence type="ECO:0000313" key="18">
    <source>
        <dbReference type="EMBL" id="SLM97763.1"/>
    </source>
</evidence>
<feature type="domain" description="Mur ligase N-terminal catalytic" evidence="15">
    <location>
        <begin position="16"/>
        <end position="113"/>
    </location>
</feature>
<evidence type="ECO:0000256" key="5">
    <source>
        <dbReference type="ARBA" id="ARBA00022598"/>
    </source>
</evidence>
<keyword evidence="5 14" id="KW-0436">Ligase</keyword>
<keyword evidence="9 14" id="KW-0133">Cell shape</keyword>
<dbReference type="GO" id="GO:0051301">
    <property type="term" value="P:cell division"/>
    <property type="evidence" value="ECO:0007669"/>
    <property type="project" value="UniProtKB-KW"/>
</dbReference>
<feature type="binding site" evidence="14">
    <location>
        <begin position="120"/>
        <end position="126"/>
    </location>
    <ligand>
        <name>ATP</name>
        <dbReference type="ChEBI" id="CHEBI:30616"/>
    </ligand>
</feature>
<dbReference type="InterPro" id="IPR013221">
    <property type="entry name" value="Mur_ligase_cen"/>
</dbReference>
<evidence type="ECO:0000256" key="11">
    <source>
        <dbReference type="ARBA" id="ARBA00023306"/>
    </source>
</evidence>
<keyword evidence="7 14" id="KW-0547">Nucleotide-binding</keyword>
<dbReference type="SUPFAM" id="SSF53623">
    <property type="entry name" value="MurD-like peptide ligases, catalytic domain"/>
    <property type="match status" value="1"/>
</dbReference>
<dbReference type="Pfam" id="PF08245">
    <property type="entry name" value="Mur_ligase_M"/>
    <property type="match status" value="1"/>
</dbReference>
<dbReference type="PANTHER" id="PTHR43445:SF3">
    <property type="entry name" value="UDP-N-ACETYLMURAMATE--L-ALANINE LIGASE"/>
    <property type="match status" value="1"/>
</dbReference>